<keyword evidence="4" id="KW-1185">Reference proteome</keyword>
<dbReference type="AlphaFoldDB" id="A0A840SPF3"/>
<sequence>MRSIVFAALVCALAPAAFAEDAMQGMDHGAMHGTAAAAPGPFDAVTQKMHEAMMVPPSGNVDIDFARGMIAHHEGAIGMAKVELEQGSDPEMRALAEAVIAAQEKEIADMQAWLAAHGG</sequence>
<evidence type="ECO:0000313" key="4">
    <source>
        <dbReference type="Proteomes" id="UP000549457"/>
    </source>
</evidence>
<protein>
    <submittedName>
        <fullName evidence="3">Uncharacterized protein (DUF305 family)</fullName>
    </submittedName>
</protein>
<feature type="domain" description="DUF305" evidence="2">
    <location>
        <begin position="31"/>
        <end position="114"/>
    </location>
</feature>
<reference evidence="3 4" key="1">
    <citation type="submission" date="2020-08" db="EMBL/GenBank/DDBJ databases">
        <title>Genomic Encyclopedia of Type Strains, Phase IV (KMG-IV): sequencing the most valuable type-strain genomes for metagenomic binning, comparative biology and taxonomic classification.</title>
        <authorList>
            <person name="Goeker M."/>
        </authorList>
    </citation>
    <scope>NUCLEOTIDE SEQUENCE [LARGE SCALE GENOMIC DNA]</scope>
    <source>
        <strain evidence="3 4">DSM 101730</strain>
    </source>
</reference>
<evidence type="ECO:0000313" key="3">
    <source>
        <dbReference type="EMBL" id="MBB5223897.1"/>
    </source>
</evidence>
<name>A0A840SPF3_9RHOB</name>
<evidence type="ECO:0000259" key="2">
    <source>
        <dbReference type="Pfam" id="PF03713"/>
    </source>
</evidence>
<accession>A0A840SPF3</accession>
<keyword evidence="1" id="KW-0732">Signal</keyword>
<dbReference type="Proteomes" id="UP000549457">
    <property type="component" value="Unassembled WGS sequence"/>
</dbReference>
<feature type="chain" id="PRO_5032998844" evidence="1">
    <location>
        <begin position="20"/>
        <end position="119"/>
    </location>
</feature>
<dbReference type="Pfam" id="PF03713">
    <property type="entry name" value="DUF305"/>
    <property type="match status" value="1"/>
</dbReference>
<organism evidence="3 4">
    <name type="scientific">Amaricoccus macauensis</name>
    <dbReference type="NCBI Taxonomy" id="57001"/>
    <lineage>
        <taxon>Bacteria</taxon>
        <taxon>Pseudomonadati</taxon>
        <taxon>Pseudomonadota</taxon>
        <taxon>Alphaproteobacteria</taxon>
        <taxon>Rhodobacterales</taxon>
        <taxon>Paracoccaceae</taxon>
        <taxon>Amaricoccus</taxon>
    </lineage>
</organism>
<dbReference type="RefSeq" id="WP_184153698.1">
    <property type="nucleotide sequence ID" value="NZ_JACHFM010000004.1"/>
</dbReference>
<dbReference type="Gene3D" id="1.20.1260.10">
    <property type="match status" value="1"/>
</dbReference>
<feature type="signal peptide" evidence="1">
    <location>
        <begin position="1"/>
        <end position="19"/>
    </location>
</feature>
<evidence type="ECO:0000256" key="1">
    <source>
        <dbReference type="SAM" id="SignalP"/>
    </source>
</evidence>
<dbReference type="InterPro" id="IPR012347">
    <property type="entry name" value="Ferritin-like"/>
</dbReference>
<dbReference type="InterPro" id="IPR005183">
    <property type="entry name" value="DUF305_CopM-like"/>
</dbReference>
<comment type="caution">
    <text evidence="3">The sequence shown here is derived from an EMBL/GenBank/DDBJ whole genome shotgun (WGS) entry which is preliminary data.</text>
</comment>
<proteinExistence type="predicted"/>
<dbReference type="EMBL" id="JACHFM010000004">
    <property type="protein sequence ID" value="MBB5223897.1"/>
    <property type="molecule type" value="Genomic_DNA"/>
</dbReference>
<gene>
    <name evidence="3" type="ORF">HNP73_003851</name>
</gene>
<dbReference type="PANTHER" id="PTHR36933:SF1">
    <property type="entry name" value="SLL0788 PROTEIN"/>
    <property type="match status" value="1"/>
</dbReference>
<dbReference type="PANTHER" id="PTHR36933">
    <property type="entry name" value="SLL0788 PROTEIN"/>
    <property type="match status" value="1"/>
</dbReference>